<dbReference type="EMBL" id="GBXM01096786">
    <property type="protein sequence ID" value="JAH11791.1"/>
    <property type="molecule type" value="Transcribed_RNA"/>
</dbReference>
<sequence length="42" mass="4993">MGNLLCKVPVSYSKWQGFFFPDSLPCFLIWFKTARQTFHCFT</sequence>
<reference evidence="1" key="2">
    <citation type="journal article" date="2015" name="Fish Shellfish Immunol.">
        <title>Early steps in the European eel (Anguilla anguilla)-Vibrio vulnificus interaction in the gills: Role of the RtxA13 toxin.</title>
        <authorList>
            <person name="Callol A."/>
            <person name="Pajuelo D."/>
            <person name="Ebbesson L."/>
            <person name="Teles M."/>
            <person name="MacKenzie S."/>
            <person name="Amaro C."/>
        </authorList>
    </citation>
    <scope>NUCLEOTIDE SEQUENCE</scope>
</reference>
<reference evidence="1" key="1">
    <citation type="submission" date="2014-11" db="EMBL/GenBank/DDBJ databases">
        <authorList>
            <person name="Amaro Gonzalez C."/>
        </authorList>
    </citation>
    <scope>NUCLEOTIDE SEQUENCE</scope>
</reference>
<dbReference type="AlphaFoldDB" id="A0A0E9Q4J3"/>
<organism evidence="1">
    <name type="scientific">Anguilla anguilla</name>
    <name type="common">European freshwater eel</name>
    <name type="synonym">Muraena anguilla</name>
    <dbReference type="NCBI Taxonomy" id="7936"/>
    <lineage>
        <taxon>Eukaryota</taxon>
        <taxon>Metazoa</taxon>
        <taxon>Chordata</taxon>
        <taxon>Craniata</taxon>
        <taxon>Vertebrata</taxon>
        <taxon>Euteleostomi</taxon>
        <taxon>Actinopterygii</taxon>
        <taxon>Neopterygii</taxon>
        <taxon>Teleostei</taxon>
        <taxon>Anguilliformes</taxon>
        <taxon>Anguillidae</taxon>
        <taxon>Anguilla</taxon>
    </lineage>
</organism>
<protein>
    <submittedName>
        <fullName evidence="1">Uncharacterized protein</fullName>
    </submittedName>
</protein>
<accession>A0A0E9Q4J3</accession>
<proteinExistence type="predicted"/>
<evidence type="ECO:0000313" key="1">
    <source>
        <dbReference type="EMBL" id="JAH11791.1"/>
    </source>
</evidence>
<name>A0A0E9Q4J3_ANGAN</name>